<protein>
    <submittedName>
        <fullName evidence="7">Alpha_kinase-domain-containing protein</fullName>
    </submittedName>
</protein>
<dbReference type="GO" id="GO:1903013">
    <property type="term" value="P:response to differentiation-inducing factor 1"/>
    <property type="evidence" value="ECO:0007669"/>
    <property type="project" value="TreeGrafter"/>
</dbReference>
<accession>A0A1E7ETV5</accession>
<keyword evidence="8" id="KW-1185">Reference proteome</keyword>
<dbReference type="Gene3D" id="2.30.30.140">
    <property type="match status" value="1"/>
</dbReference>
<evidence type="ECO:0000256" key="5">
    <source>
        <dbReference type="ARBA" id="ARBA00022840"/>
    </source>
</evidence>
<dbReference type="GO" id="GO:0005524">
    <property type="term" value="F:ATP binding"/>
    <property type="evidence" value="ECO:0007669"/>
    <property type="project" value="UniProtKB-KW"/>
</dbReference>
<dbReference type="GO" id="GO:0004674">
    <property type="term" value="F:protein serine/threonine kinase activity"/>
    <property type="evidence" value="ECO:0007669"/>
    <property type="project" value="UniProtKB-KW"/>
</dbReference>
<dbReference type="PANTHER" id="PTHR45992">
    <property type="entry name" value="EUKARYOTIC ELONGATION FACTOR 2 KINASE-RELATED"/>
    <property type="match status" value="1"/>
</dbReference>
<dbReference type="OrthoDB" id="301415at2759"/>
<organism evidence="7 8">
    <name type="scientific">Fragilariopsis cylindrus CCMP1102</name>
    <dbReference type="NCBI Taxonomy" id="635003"/>
    <lineage>
        <taxon>Eukaryota</taxon>
        <taxon>Sar</taxon>
        <taxon>Stramenopiles</taxon>
        <taxon>Ochrophyta</taxon>
        <taxon>Bacillariophyta</taxon>
        <taxon>Bacillariophyceae</taxon>
        <taxon>Bacillariophycidae</taxon>
        <taxon>Bacillariales</taxon>
        <taxon>Bacillariaceae</taxon>
        <taxon>Fragilariopsis</taxon>
    </lineage>
</organism>
<dbReference type="GO" id="GO:0031037">
    <property type="term" value="P:myosin II filament disassembly"/>
    <property type="evidence" value="ECO:0007669"/>
    <property type="project" value="TreeGrafter"/>
</dbReference>
<evidence type="ECO:0000313" key="7">
    <source>
        <dbReference type="EMBL" id="OEU09458.1"/>
    </source>
</evidence>
<proteinExistence type="predicted"/>
<evidence type="ECO:0000256" key="2">
    <source>
        <dbReference type="ARBA" id="ARBA00022679"/>
    </source>
</evidence>
<dbReference type="AlphaFoldDB" id="A0A1E7ETV5"/>
<reference evidence="7 8" key="1">
    <citation type="submission" date="2016-09" db="EMBL/GenBank/DDBJ databases">
        <title>Extensive genetic diversity and differential bi-allelic expression allows diatom success in the polar Southern Ocean.</title>
        <authorList>
            <consortium name="DOE Joint Genome Institute"/>
            <person name="Mock T."/>
            <person name="Otillar R.P."/>
            <person name="Strauss J."/>
            <person name="Dupont C."/>
            <person name="Frickenhaus S."/>
            <person name="Maumus F."/>
            <person name="Mcmullan M."/>
            <person name="Sanges R."/>
            <person name="Schmutz J."/>
            <person name="Toseland A."/>
            <person name="Valas R."/>
            <person name="Veluchamy A."/>
            <person name="Ward B.J."/>
            <person name="Allen A."/>
            <person name="Barry K."/>
            <person name="Falciatore A."/>
            <person name="Ferrante M."/>
            <person name="Fortunato A.E."/>
            <person name="Gloeckner G."/>
            <person name="Gruber A."/>
            <person name="Hipkin R."/>
            <person name="Janech M."/>
            <person name="Kroth P."/>
            <person name="Leese F."/>
            <person name="Lindquist E."/>
            <person name="Lyon B.R."/>
            <person name="Martin J."/>
            <person name="Mayer C."/>
            <person name="Parker M."/>
            <person name="Quesneville H."/>
            <person name="Raymond J."/>
            <person name="Uhlig C."/>
            <person name="Valentin K.U."/>
            <person name="Worden A.Z."/>
            <person name="Armbrust E.V."/>
            <person name="Bowler C."/>
            <person name="Green B."/>
            <person name="Moulton V."/>
            <person name="Van Oosterhout C."/>
            <person name="Grigoriev I."/>
        </authorList>
    </citation>
    <scope>NUCLEOTIDE SEQUENCE [LARGE SCALE GENOMIC DNA]</scope>
    <source>
        <strain evidence="7 8">CCMP1102</strain>
    </source>
</reference>
<dbReference type="InterPro" id="IPR004166">
    <property type="entry name" value="a-kinase_dom"/>
</dbReference>
<keyword evidence="4 7" id="KW-0418">Kinase</keyword>
<evidence type="ECO:0000256" key="1">
    <source>
        <dbReference type="ARBA" id="ARBA00022527"/>
    </source>
</evidence>
<keyword evidence="5" id="KW-0067">ATP-binding</keyword>
<dbReference type="Pfam" id="PF02816">
    <property type="entry name" value="Alpha_kinase"/>
    <property type="match status" value="1"/>
</dbReference>
<evidence type="ECO:0000256" key="3">
    <source>
        <dbReference type="ARBA" id="ARBA00022741"/>
    </source>
</evidence>
<keyword evidence="3" id="KW-0547">Nucleotide-binding</keyword>
<dbReference type="SMART" id="SM00811">
    <property type="entry name" value="Alpha_kinase"/>
    <property type="match status" value="1"/>
</dbReference>
<evidence type="ECO:0000256" key="4">
    <source>
        <dbReference type="ARBA" id="ARBA00022777"/>
    </source>
</evidence>
<dbReference type="InterPro" id="IPR011009">
    <property type="entry name" value="Kinase-like_dom_sf"/>
</dbReference>
<keyword evidence="1" id="KW-0723">Serine/threonine-protein kinase</keyword>
<dbReference type="InterPro" id="IPR051852">
    <property type="entry name" value="Alpha-type_PK"/>
</dbReference>
<dbReference type="SMART" id="SM00333">
    <property type="entry name" value="TUDOR"/>
    <property type="match status" value="1"/>
</dbReference>
<dbReference type="Gene3D" id="3.20.200.10">
    <property type="entry name" value="MHCK/EF2 kinase"/>
    <property type="match status" value="1"/>
</dbReference>
<evidence type="ECO:0000259" key="6">
    <source>
        <dbReference type="PROSITE" id="PS51158"/>
    </source>
</evidence>
<dbReference type="Gene3D" id="3.30.200.20">
    <property type="entry name" value="Phosphorylase Kinase, domain 1"/>
    <property type="match status" value="1"/>
</dbReference>
<dbReference type="PANTHER" id="PTHR45992:SF2">
    <property type="entry name" value="EUKARYOTIC ELONGATION FACTOR 2 KINASE"/>
    <property type="match status" value="1"/>
</dbReference>
<dbReference type="InParanoid" id="A0A1E7ETV5"/>
<dbReference type="InterPro" id="IPR002999">
    <property type="entry name" value="Tudor"/>
</dbReference>
<sequence>MIDLKQEEPKTKLVRLLKNAASKAIAEGDPWAKYEIEKVPAERVIRHMYQPETQTWKQDETIVKIQKEPFTHGAMRYCFRMKKRSPPPESASNHRFHDGGWTRASNYVAKAYLTPDSEIDTSDQAKTNVKNDIILQYEASHWSSRFNEQGPPKKIIFIRAYAIEFPDRKGQPWLPVERYIFGSDQYGAGFTKHNTNAGFVDDELHRVTPQVFSAFSFYESQGNRLVADIQGVGNLFTDPQVLSSDYRFGDGDLGPRGMALFFKTFRYNTVASAMGIPVFPLSKNELKHQKKYEDDDFSISGGNSSYLDAIKDLNRFEKMDINRDRRKSVFMVPPKEILSDDMKDTEKRSNQKFIRKSANQGTRKPLSQEMRKSIFRSFKLAQPLLARNKSEVNEVQQCLNTAEEDFEFDMKAFSRKDSGQLMAKINSPKSRHLRTSLMIRRVSEPMNICDITKLNLGRVHYQLAVLHGLDRFPEIVPNNDSHDAPSHDVFSVLFHLCHAASLRCIPACLALGRILSGHGTSVSPLLDAFVPVDFEAAKEMLKRAMDSEFPPNAPKVAAGCILYQIYIDENLIAREGTNFEDETEQPFTEHTAVSDLVLINLLQDILDLIAASEEERNLNLEYNERTAIGSYSFQVGDKVEGNYALEGNYYSGIVESISENGAVVDVKYDDDESIESLSRDNIRMRIPPTATQDDFGGPLVDEVAGFAECADDIVTMESYQLKADLAKLIAKSGDKSEAAKLYDEAAHGAMEAGKMKTATEWSLIAAELL</sequence>
<feature type="domain" description="Alpha-type protein kinase" evidence="6">
    <location>
        <begin position="48"/>
        <end position="279"/>
    </location>
</feature>
<evidence type="ECO:0000313" key="8">
    <source>
        <dbReference type="Proteomes" id="UP000095751"/>
    </source>
</evidence>
<dbReference type="SUPFAM" id="SSF56112">
    <property type="entry name" value="Protein kinase-like (PK-like)"/>
    <property type="match status" value="1"/>
</dbReference>
<gene>
    <name evidence="7" type="ORF">FRACYDRAFT_277313</name>
</gene>
<name>A0A1E7ETV5_9STRA</name>
<dbReference type="KEGG" id="fcy:FRACYDRAFT_277313"/>
<dbReference type="EMBL" id="KV784375">
    <property type="protein sequence ID" value="OEU09458.1"/>
    <property type="molecule type" value="Genomic_DNA"/>
</dbReference>
<dbReference type="CDD" id="cd04508">
    <property type="entry name" value="Tudor_SF"/>
    <property type="match status" value="1"/>
</dbReference>
<dbReference type="Proteomes" id="UP000095751">
    <property type="component" value="Unassembled WGS sequence"/>
</dbReference>
<dbReference type="PROSITE" id="PS51158">
    <property type="entry name" value="ALPHA_KINASE"/>
    <property type="match status" value="1"/>
</dbReference>
<keyword evidence="2" id="KW-0808">Transferase</keyword>